<gene>
    <name evidence="1" type="ordered locus">Igag_0787</name>
</gene>
<evidence type="ECO:0000313" key="2">
    <source>
        <dbReference type="Proteomes" id="UP000001304"/>
    </source>
</evidence>
<dbReference type="KEGG" id="iag:Igag_0787"/>
<proteinExistence type="predicted"/>
<dbReference type="HOGENOM" id="CLU_2875043_0_0_2"/>
<dbReference type="BioCyc" id="IAGG583356:GHAH-779-MONOMER"/>
<keyword evidence="2" id="KW-1185">Reference proteome</keyword>
<reference evidence="1 2" key="1">
    <citation type="journal article" date="2010" name="Stand. Genomic Sci.">
        <title>Complete genome sequence of Ignisphaera aggregans type strain (AQ1.S1).</title>
        <authorList>
            <person name="Goker M."/>
            <person name="Held B."/>
            <person name="Lapidus A."/>
            <person name="Nolan M."/>
            <person name="Spring S."/>
            <person name="Yasawong M."/>
            <person name="Lucas S."/>
            <person name="Glavina Del Rio T."/>
            <person name="Tice H."/>
            <person name="Cheng J.F."/>
            <person name="Goodwin L."/>
            <person name="Tapia R."/>
            <person name="Pitluck S."/>
            <person name="Liolios K."/>
            <person name="Ivanova N."/>
            <person name="Mavromatis K."/>
            <person name="Mikhailova N."/>
            <person name="Pati A."/>
            <person name="Chen A."/>
            <person name="Palaniappan K."/>
            <person name="Brambilla E."/>
            <person name="Land M."/>
            <person name="Hauser L."/>
            <person name="Chang Y.J."/>
            <person name="Jeffries C.D."/>
            <person name="Brettin T."/>
            <person name="Detter J.C."/>
            <person name="Han C."/>
            <person name="Rohde M."/>
            <person name="Sikorski J."/>
            <person name="Woyke T."/>
            <person name="Bristow J."/>
            <person name="Eisen J.A."/>
            <person name="Markowitz V."/>
            <person name="Hugenholtz P."/>
            <person name="Kyrpides N.C."/>
            <person name="Klenk H.P."/>
        </authorList>
    </citation>
    <scope>NUCLEOTIDE SEQUENCE [LARGE SCALE GENOMIC DNA]</scope>
    <source>
        <strain evidence="2">DSM 17230 / JCM 13409 / AQ1.S1</strain>
    </source>
</reference>
<dbReference type="AlphaFoldDB" id="E0STD6"/>
<evidence type="ECO:0000313" key="1">
    <source>
        <dbReference type="EMBL" id="ADM27613.1"/>
    </source>
</evidence>
<accession>E0STD6</accession>
<name>E0STD6_IGNAA</name>
<sequence>MNEQFLARTIYLVIFLNYPNKVERCNKANWFEDDRIDVLAKEIIDELLRRGINGGDLKLLSNG</sequence>
<dbReference type="Proteomes" id="UP000001304">
    <property type="component" value="Chromosome"/>
</dbReference>
<organism evidence="1 2">
    <name type="scientific">Ignisphaera aggregans (strain DSM 17230 / JCM 13409 / AQ1.S1)</name>
    <dbReference type="NCBI Taxonomy" id="583356"/>
    <lineage>
        <taxon>Archaea</taxon>
        <taxon>Thermoproteota</taxon>
        <taxon>Thermoprotei</taxon>
        <taxon>Desulfurococcales</taxon>
        <taxon>Desulfurococcaceae</taxon>
        <taxon>Ignisphaera</taxon>
    </lineage>
</organism>
<dbReference type="EMBL" id="CP002098">
    <property type="protein sequence ID" value="ADM27613.1"/>
    <property type="molecule type" value="Genomic_DNA"/>
</dbReference>
<protein>
    <submittedName>
        <fullName evidence="1">Uncharacterized protein</fullName>
    </submittedName>
</protein>